<evidence type="ECO:0000256" key="5">
    <source>
        <dbReference type="ARBA" id="ARBA00023136"/>
    </source>
</evidence>
<protein>
    <submittedName>
        <fullName evidence="9">GGDEF domain-containing protein</fullName>
    </submittedName>
</protein>
<dbReference type="Proteomes" id="UP001355653">
    <property type="component" value="Unassembled WGS sequence"/>
</dbReference>
<organism evidence="9 10">
    <name type="scientific">Paenibacillus chondroitinus</name>
    <dbReference type="NCBI Taxonomy" id="59842"/>
    <lineage>
        <taxon>Bacteria</taxon>
        <taxon>Bacillati</taxon>
        <taxon>Bacillota</taxon>
        <taxon>Bacilli</taxon>
        <taxon>Bacillales</taxon>
        <taxon>Paenibacillaceae</taxon>
        <taxon>Paenibacillus</taxon>
    </lineage>
</organism>
<accession>A0ABU6DNM5</accession>
<dbReference type="InterPro" id="IPR029151">
    <property type="entry name" value="Sensor-like_sf"/>
</dbReference>
<reference evidence="9 10" key="1">
    <citation type="submission" date="2023-03" db="EMBL/GenBank/DDBJ databases">
        <title>Bacillus Genome Sequencing.</title>
        <authorList>
            <person name="Dunlap C."/>
        </authorList>
    </citation>
    <scope>NUCLEOTIDE SEQUENCE [LARGE SCALE GENOMIC DNA]</scope>
    <source>
        <strain evidence="9 10">NRS-1351</strain>
    </source>
</reference>
<dbReference type="PROSITE" id="PS50887">
    <property type="entry name" value="GGDEF"/>
    <property type="match status" value="1"/>
</dbReference>
<comment type="subcellular location">
    <subcellularLocation>
        <location evidence="1">Cell membrane</location>
        <topology evidence="1">Multi-pass membrane protein</topology>
    </subcellularLocation>
</comment>
<dbReference type="SUPFAM" id="SSF103190">
    <property type="entry name" value="Sensory domain-like"/>
    <property type="match status" value="1"/>
</dbReference>
<sequence>MGRKFAYFSSQSLKMRFQMWIGVAILALAFSIIVPFYWIEKKNRIGEAENQLKQMITLQSLYIEKWNQEKLDAVQRFALSDYAKFHQLEPLKREFQNYARLNSEFDTLSFVEPNGIIYTSSDTAIYVGDRPFFKNALENRSFISGVDISRETGKPMITFSAPVLGDLNEFKGVVMGVVTLDMLNKLMKQLRFGETGEVFVLDNKGQVVTASGHSSMSEAVNNVFMSSEIIQRAKSGTTSSKVYTGFHGEKVFGQYQWSTEKNWIVVGEITQKEVFQKLNQLSLTIIIISLIALILSVLAALTIASRIERPIRYLLRATQHIRNGTYHYQIDADEIRNAPIELKTLVNTFNLMSDKLNTTISLLEKSALVDQLTDIPNRRYVMSEGNEELKACIAAGYTCSVMMMDIDHFKKVNDTYGHLVGDRVLQQVASLLKQLASSQIIVARYGGEEFILVCLRQNAQDSELLAERIRQCIAAKPYSDEQVTVHLTASIGVAEFSPKLEFGTMVLEDMISRADHALYRAKSAGRNRVELDR</sequence>
<keyword evidence="5 6" id="KW-0472">Membrane</keyword>
<dbReference type="EMBL" id="JAROBY010000078">
    <property type="protein sequence ID" value="MEB4798603.1"/>
    <property type="molecule type" value="Genomic_DNA"/>
</dbReference>
<keyword evidence="2" id="KW-1003">Cell membrane</keyword>
<evidence type="ECO:0000313" key="10">
    <source>
        <dbReference type="Proteomes" id="UP001355653"/>
    </source>
</evidence>
<dbReference type="Gene3D" id="3.30.450.20">
    <property type="entry name" value="PAS domain"/>
    <property type="match status" value="1"/>
</dbReference>
<dbReference type="CDD" id="cd12912">
    <property type="entry name" value="PDC2_MCP_like"/>
    <property type="match status" value="1"/>
</dbReference>
<dbReference type="InterPro" id="IPR050469">
    <property type="entry name" value="Diguanylate_Cyclase"/>
</dbReference>
<feature type="domain" description="HAMP" evidence="7">
    <location>
        <begin position="305"/>
        <end position="361"/>
    </location>
</feature>
<dbReference type="SUPFAM" id="SSF55073">
    <property type="entry name" value="Nucleotide cyclase"/>
    <property type="match status" value="1"/>
</dbReference>
<dbReference type="InterPro" id="IPR043128">
    <property type="entry name" value="Rev_trsase/Diguanyl_cyclase"/>
</dbReference>
<evidence type="ECO:0000256" key="4">
    <source>
        <dbReference type="ARBA" id="ARBA00022989"/>
    </source>
</evidence>
<dbReference type="PANTHER" id="PTHR45138:SF9">
    <property type="entry name" value="DIGUANYLATE CYCLASE DGCM-RELATED"/>
    <property type="match status" value="1"/>
</dbReference>
<comment type="caution">
    <text evidence="9">The sequence shown here is derived from an EMBL/GenBank/DDBJ whole genome shotgun (WGS) entry which is preliminary data.</text>
</comment>
<dbReference type="InterPro" id="IPR033479">
    <property type="entry name" value="dCache_1"/>
</dbReference>
<dbReference type="InterPro" id="IPR003660">
    <property type="entry name" value="HAMP_dom"/>
</dbReference>
<evidence type="ECO:0000256" key="6">
    <source>
        <dbReference type="SAM" id="Phobius"/>
    </source>
</evidence>
<dbReference type="RefSeq" id="WP_127457680.1">
    <property type="nucleotide sequence ID" value="NZ_JAROBY010000078.1"/>
</dbReference>
<proteinExistence type="predicted"/>
<evidence type="ECO:0000259" key="8">
    <source>
        <dbReference type="PROSITE" id="PS50887"/>
    </source>
</evidence>
<dbReference type="PROSITE" id="PS50885">
    <property type="entry name" value="HAMP"/>
    <property type="match status" value="1"/>
</dbReference>
<dbReference type="Gene3D" id="3.30.70.270">
    <property type="match status" value="1"/>
</dbReference>
<feature type="transmembrane region" description="Helical" evidence="6">
    <location>
        <begin position="20"/>
        <end position="39"/>
    </location>
</feature>
<dbReference type="InterPro" id="IPR000160">
    <property type="entry name" value="GGDEF_dom"/>
</dbReference>
<dbReference type="InterPro" id="IPR029787">
    <property type="entry name" value="Nucleotide_cyclase"/>
</dbReference>
<feature type="domain" description="GGDEF" evidence="8">
    <location>
        <begin position="397"/>
        <end position="533"/>
    </location>
</feature>
<dbReference type="CDD" id="cd01949">
    <property type="entry name" value="GGDEF"/>
    <property type="match status" value="1"/>
</dbReference>
<evidence type="ECO:0000256" key="3">
    <source>
        <dbReference type="ARBA" id="ARBA00022692"/>
    </source>
</evidence>
<dbReference type="CDD" id="cd12914">
    <property type="entry name" value="PDC1_DGC_like"/>
    <property type="match status" value="1"/>
</dbReference>
<dbReference type="SMART" id="SM00304">
    <property type="entry name" value="HAMP"/>
    <property type="match status" value="1"/>
</dbReference>
<keyword evidence="4 6" id="KW-1133">Transmembrane helix</keyword>
<gene>
    <name evidence="9" type="ORF">P5G65_32385</name>
</gene>
<dbReference type="PANTHER" id="PTHR45138">
    <property type="entry name" value="REGULATORY COMPONENTS OF SENSORY TRANSDUCTION SYSTEM"/>
    <property type="match status" value="1"/>
</dbReference>
<evidence type="ECO:0000259" key="7">
    <source>
        <dbReference type="PROSITE" id="PS50885"/>
    </source>
</evidence>
<dbReference type="Gene3D" id="6.10.340.10">
    <property type="match status" value="1"/>
</dbReference>
<evidence type="ECO:0000256" key="2">
    <source>
        <dbReference type="ARBA" id="ARBA00022475"/>
    </source>
</evidence>
<name>A0ABU6DNM5_9BACL</name>
<dbReference type="Pfam" id="PF02743">
    <property type="entry name" value="dCache_1"/>
    <property type="match status" value="1"/>
</dbReference>
<dbReference type="Pfam" id="PF00990">
    <property type="entry name" value="GGDEF"/>
    <property type="match status" value="1"/>
</dbReference>
<dbReference type="CDD" id="cd06225">
    <property type="entry name" value="HAMP"/>
    <property type="match status" value="1"/>
</dbReference>
<dbReference type="SMART" id="SM00267">
    <property type="entry name" value="GGDEF"/>
    <property type="match status" value="1"/>
</dbReference>
<evidence type="ECO:0000313" key="9">
    <source>
        <dbReference type="EMBL" id="MEB4798603.1"/>
    </source>
</evidence>
<keyword evidence="10" id="KW-1185">Reference proteome</keyword>
<keyword evidence="3 6" id="KW-0812">Transmembrane</keyword>
<evidence type="ECO:0000256" key="1">
    <source>
        <dbReference type="ARBA" id="ARBA00004651"/>
    </source>
</evidence>
<feature type="transmembrane region" description="Helical" evidence="6">
    <location>
        <begin position="281"/>
        <end position="304"/>
    </location>
</feature>
<dbReference type="NCBIfam" id="TIGR00254">
    <property type="entry name" value="GGDEF"/>
    <property type="match status" value="1"/>
</dbReference>